<dbReference type="RefSeq" id="WP_176145773.1">
    <property type="nucleotide sequence ID" value="NZ_CP054927.1"/>
</dbReference>
<dbReference type="PIRSF" id="PIRSF017340">
    <property type="entry name" value="Nudix_hydro"/>
    <property type="match status" value="1"/>
</dbReference>
<proteinExistence type="inferred from homology"/>
<evidence type="ECO:0000313" key="9">
    <source>
        <dbReference type="Proteomes" id="UP000509345"/>
    </source>
</evidence>
<feature type="binding site" evidence="6">
    <location>
        <position position="82"/>
    </location>
    <ligand>
        <name>Mg(2+)</name>
        <dbReference type="ChEBI" id="CHEBI:18420"/>
    </ligand>
</feature>
<dbReference type="GeneID" id="87636647"/>
<evidence type="ECO:0000313" key="8">
    <source>
        <dbReference type="EMBL" id="QKW47900.1"/>
    </source>
</evidence>
<dbReference type="InterPro" id="IPR020084">
    <property type="entry name" value="NUDIX_hydrolase_CS"/>
</dbReference>
<dbReference type="GO" id="GO:0016817">
    <property type="term" value="F:hydrolase activity, acting on acid anhydrides"/>
    <property type="evidence" value="ECO:0007669"/>
    <property type="project" value="InterPro"/>
</dbReference>
<dbReference type="AlphaFoldDB" id="A0A7H8N0C9"/>
<dbReference type="PANTHER" id="PTHR10885">
    <property type="entry name" value="ISOPENTENYL-DIPHOSPHATE DELTA-ISOMERASE"/>
    <property type="match status" value="1"/>
</dbReference>
<keyword evidence="3 6" id="KW-0479">Metal-binding</keyword>
<dbReference type="PANTHER" id="PTHR10885:SF0">
    <property type="entry name" value="ISOPENTENYL-DIPHOSPHATE DELTA-ISOMERASE"/>
    <property type="match status" value="1"/>
</dbReference>
<dbReference type="GO" id="GO:0046872">
    <property type="term" value="F:metal ion binding"/>
    <property type="evidence" value="ECO:0007669"/>
    <property type="project" value="UniProtKB-KW"/>
</dbReference>
<evidence type="ECO:0000256" key="4">
    <source>
        <dbReference type="ARBA" id="ARBA00022801"/>
    </source>
</evidence>
<comment type="similarity">
    <text evidence="2">Belongs to the Nudix hydrolase family.</text>
</comment>
<keyword evidence="5 6" id="KW-0460">Magnesium</keyword>
<dbReference type="Pfam" id="PF00293">
    <property type="entry name" value="NUDIX"/>
    <property type="match status" value="1"/>
</dbReference>
<evidence type="ECO:0000256" key="5">
    <source>
        <dbReference type="ARBA" id="ARBA00022842"/>
    </source>
</evidence>
<dbReference type="EMBL" id="CP054927">
    <property type="protein sequence ID" value="QKW47900.1"/>
    <property type="molecule type" value="Genomic_DNA"/>
</dbReference>
<evidence type="ECO:0000259" key="7">
    <source>
        <dbReference type="PROSITE" id="PS51462"/>
    </source>
</evidence>
<gene>
    <name evidence="8" type="ORF">HUT09_35870</name>
</gene>
<dbReference type="CDD" id="cd04697">
    <property type="entry name" value="NUDIX_Hydrolase"/>
    <property type="match status" value="1"/>
</dbReference>
<evidence type="ECO:0000256" key="3">
    <source>
        <dbReference type="ARBA" id="ARBA00022723"/>
    </source>
</evidence>
<evidence type="ECO:0000256" key="6">
    <source>
        <dbReference type="PIRSR" id="PIRSR017340-1"/>
    </source>
</evidence>
<keyword evidence="4" id="KW-0378">Hydrolase</keyword>
<dbReference type="InterPro" id="IPR015797">
    <property type="entry name" value="NUDIX_hydrolase-like_dom_sf"/>
</dbReference>
<evidence type="ECO:0000256" key="1">
    <source>
        <dbReference type="ARBA" id="ARBA00001946"/>
    </source>
</evidence>
<evidence type="ECO:0000256" key="2">
    <source>
        <dbReference type="ARBA" id="ARBA00005582"/>
    </source>
</evidence>
<geneLocation type="plasmid" evidence="8 9">
    <name>unnamed1</name>
</geneLocation>
<dbReference type="InterPro" id="IPR000086">
    <property type="entry name" value="NUDIX_hydrolase_dom"/>
</dbReference>
<keyword evidence="8" id="KW-0614">Plasmid</keyword>
<feature type="binding site" evidence="6">
    <location>
        <position position="86"/>
    </location>
    <ligand>
        <name>Mg(2+)</name>
        <dbReference type="ChEBI" id="CHEBI:18420"/>
    </ligand>
</feature>
<dbReference type="PROSITE" id="PS51462">
    <property type="entry name" value="NUDIX"/>
    <property type="match status" value="1"/>
</dbReference>
<dbReference type="PROSITE" id="PS00893">
    <property type="entry name" value="NUDIX_BOX"/>
    <property type="match status" value="1"/>
</dbReference>
<accession>A0A7H8N0C9</accession>
<name>A0A7H8N0C9_STRMI</name>
<sequence length="173" mass="19784">MKRELVEHVDEQDRVVGQVSRSEAVQGRLLYRMAMVLVRDKQGRVLVHQRPDSSTRFPGQYSWLVAGAVEVGESYEAAASRELAEELGVRDTVRPLFKFLCEGEMSPYWFFVFEAVVDGEHIVAEPAEVAWHGWLTDEELDKAMQEWLFVSDSRDAYSRYQALGTSTPQPRTT</sequence>
<dbReference type="SUPFAM" id="SSF55811">
    <property type="entry name" value="Nudix"/>
    <property type="match status" value="1"/>
</dbReference>
<dbReference type="InterPro" id="IPR024195">
    <property type="entry name" value="NUDIX_hydrolase_YfcD_pred"/>
</dbReference>
<comment type="cofactor">
    <cofactor evidence="1">
        <name>Mg(2+)</name>
        <dbReference type="ChEBI" id="CHEBI:18420"/>
    </cofactor>
</comment>
<reference evidence="8 9" key="1">
    <citation type="submission" date="2020-06" db="EMBL/GenBank/DDBJ databases">
        <title>Genome mining for natural products.</title>
        <authorList>
            <person name="Zhang B."/>
            <person name="Shi J."/>
            <person name="Ge H."/>
        </authorList>
    </citation>
    <scope>NUCLEOTIDE SEQUENCE [LARGE SCALE GENOMIC DNA]</scope>
    <source>
        <strain evidence="8 9">NA06532</strain>
        <plasmid evidence="8 9">unnamed1</plasmid>
    </source>
</reference>
<protein>
    <submittedName>
        <fullName evidence="8">NUDIX domain-containing protein</fullName>
    </submittedName>
</protein>
<dbReference type="Gene3D" id="3.90.79.10">
    <property type="entry name" value="Nucleoside Triphosphate Pyrophosphohydrolase"/>
    <property type="match status" value="1"/>
</dbReference>
<feature type="domain" description="Nudix hydrolase" evidence="7">
    <location>
        <begin position="29"/>
        <end position="163"/>
    </location>
</feature>
<organism evidence="8 9">
    <name type="scientific">Streptomyces microflavus</name>
    <name type="common">Streptomyces lipmanii</name>
    <dbReference type="NCBI Taxonomy" id="1919"/>
    <lineage>
        <taxon>Bacteria</taxon>
        <taxon>Bacillati</taxon>
        <taxon>Actinomycetota</taxon>
        <taxon>Actinomycetes</taxon>
        <taxon>Kitasatosporales</taxon>
        <taxon>Streptomycetaceae</taxon>
        <taxon>Streptomyces</taxon>
    </lineage>
</organism>
<dbReference type="Proteomes" id="UP000509345">
    <property type="component" value="Plasmid unnamed1"/>
</dbReference>